<dbReference type="EMBL" id="JARK01001367">
    <property type="protein sequence ID" value="EYC17337.1"/>
    <property type="molecule type" value="Genomic_DNA"/>
</dbReference>
<keyword evidence="2" id="KW-1185">Reference proteome</keyword>
<comment type="caution">
    <text evidence="1">The sequence shown here is derived from an EMBL/GenBank/DDBJ whole genome shotgun (WGS) entry which is preliminary data.</text>
</comment>
<evidence type="ECO:0000313" key="2">
    <source>
        <dbReference type="Proteomes" id="UP000024635"/>
    </source>
</evidence>
<reference evidence="2" key="1">
    <citation type="journal article" date="2015" name="Nat. Genet.">
        <title>The genome and transcriptome of the zoonotic hookworm Ancylostoma ceylanicum identify infection-specific gene families.</title>
        <authorList>
            <person name="Schwarz E.M."/>
            <person name="Hu Y."/>
            <person name="Antoshechkin I."/>
            <person name="Miller M.M."/>
            <person name="Sternberg P.W."/>
            <person name="Aroian R.V."/>
        </authorList>
    </citation>
    <scope>NUCLEOTIDE SEQUENCE</scope>
    <source>
        <strain evidence="2">HY135</strain>
    </source>
</reference>
<dbReference type="Proteomes" id="UP000024635">
    <property type="component" value="Unassembled WGS sequence"/>
</dbReference>
<accession>A0A016UR72</accession>
<dbReference type="AlphaFoldDB" id="A0A016UR72"/>
<proteinExistence type="predicted"/>
<evidence type="ECO:0000313" key="1">
    <source>
        <dbReference type="EMBL" id="EYC17337.1"/>
    </source>
</evidence>
<organism evidence="1 2">
    <name type="scientific">Ancylostoma ceylanicum</name>
    <dbReference type="NCBI Taxonomy" id="53326"/>
    <lineage>
        <taxon>Eukaryota</taxon>
        <taxon>Metazoa</taxon>
        <taxon>Ecdysozoa</taxon>
        <taxon>Nematoda</taxon>
        <taxon>Chromadorea</taxon>
        <taxon>Rhabditida</taxon>
        <taxon>Rhabditina</taxon>
        <taxon>Rhabditomorpha</taxon>
        <taxon>Strongyloidea</taxon>
        <taxon>Ancylostomatidae</taxon>
        <taxon>Ancylostomatinae</taxon>
        <taxon>Ancylostoma</taxon>
    </lineage>
</organism>
<gene>
    <name evidence="1" type="primary">Acey_s0031.g2410</name>
    <name evidence="1" type="ORF">Y032_0031g2410</name>
</gene>
<protein>
    <submittedName>
        <fullName evidence="1">Uncharacterized protein</fullName>
    </submittedName>
</protein>
<name>A0A016UR72_9BILA</name>
<sequence>MACKKGLRSVPRPMDSPAHTLSFIPDLDTFNARTHLLRTLSVDGGDLSTASAKTQRNRVARTRIDVASR</sequence>